<accession>A0A3A9WUJ4</accession>
<feature type="region of interest" description="Disordered" evidence="1">
    <location>
        <begin position="51"/>
        <end position="74"/>
    </location>
</feature>
<dbReference type="EMBL" id="RBDY01000002">
    <property type="protein sequence ID" value="RKN26505.1"/>
    <property type="molecule type" value="Genomic_DNA"/>
</dbReference>
<name>A0A3A9WUJ4_9ACTN</name>
<reference evidence="4 5" key="1">
    <citation type="submission" date="2018-09" db="EMBL/GenBank/DDBJ databases">
        <title>Streptomyces sp. nov. DS1-2, an endophytic actinomycete isolated from roots of Dendrobium scabrilingue.</title>
        <authorList>
            <person name="Kuncharoen N."/>
            <person name="Kudo T."/>
            <person name="Ohkuma M."/>
            <person name="Yuki M."/>
            <person name="Tanasupawat S."/>
        </authorList>
    </citation>
    <scope>NUCLEOTIDE SEQUENCE [LARGE SCALE GENOMIC DNA]</scope>
    <source>
        <strain evidence="2 5">AZ1-7</strain>
        <strain evidence="3 4">DS1-2</strain>
    </source>
</reference>
<proteinExistence type="predicted"/>
<sequence length="212" mass="21962">MAAAVVALAVVGGASALLLGDDADETTTGEHHRFELPRLTGDFELYESEEMPDDIAGPGGAQEGITAEGGSQGRYSTVPHDAGDDGMEMGLIGVWGEVADPERASDAMFAMFGRLVGDEAPPAGEPERVTPDGLPDEVLLRCQVFDTPEGGTDVGDAERVPVCVWADASTVGVTMFDRFTGAEGAPAPDPVTVAEAAAFTVEARDDALIPRD</sequence>
<evidence type="ECO:0000313" key="2">
    <source>
        <dbReference type="EMBL" id="RKN11476.1"/>
    </source>
</evidence>
<gene>
    <name evidence="3" type="ORF">D7318_03735</name>
    <name evidence="2" type="ORF">D7319_05925</name>
</gene>
<organism evidence="2 5">
    <name type="scientific">Streptomyces radicis</name>
    <dbReference type="NCBI Taxonomy" id="1750517"/>
    <lineage>
        <taxon>Bacteria</taxon>
        <taxon>Bacillati</taxon>
        <taxon>Actinomycetota</taxon>
        <taxon>Actinomycetes</taxon>
        <taxon>Kitasatosporales</taxon>
        <taxon>Streptomycetaceae</taxon>
        <taxon>Streptomyces</taxon>
    </lineage>
</organism>
<evidence type="ECO:0000313" key="4">
    <source>
        <dbReference type="Proteomes" id="UP000268652"/>
    </source>
</evidence>
<evidence type="ECO:0000313" key="5">
    <source>
        <dbReference type="Proteomes" id="UP000275024"/>
    </source>
</evidence>
<comment type="caution">
    <text evidence="2">The sequence shown here is derived from an EMBL/GenBank/DDBJ whole genome shotgun (WGS) entry which is preliminary data.</text>
</comment>
<dbReference type="EMBL" id="RBDX01000003">
    <property type="protein sequence ID" value="RKN11476.1"/>
    <property type="molecule type" value="Genomic_DNA"/>
</dbReference>
<protein>
    <submittedName>
        <fullName evidence="2">Uncharacterized protein</fullName>
    </submittedName>
</protein>
<dbReference type="Proteomes" id="UP000275024">
    <property type="component" value="Unassembled WGS sequence"/>
</dbReference>
<dbReference type="Proteomes" id="UP000268652">
    <property type="component" value="Unassembled WGS sequence"/>
</dbReference>
<dbReference type="AlphaFoldDB" id="A0A3A9WUJ4"/>
<evidence type="ECO:0000256" key="1">
    <source>
        <dbReference type="SAM" id="MobiDB-lite"/>
    </source>
</evidence>
<keyword evidence="4" id="KW-1185">Reference proteome</keyword>
<evidence type="ECO:0000313" key="3">
    <source>
        <dbReference type="EMBL" id="RKN26505.1"/>
    </source>
</evidence>